<evidence type="ECO:0000313" key="2">
    <source>
        <dbReference type="EMBL" id="SDK86203.1"/>
    </source>
</evidence>
<organism evidence="2 3">
    <name type="scientific">Catalinimonas alkaloidigena</name>
    <dbReference type="NCBI Taxonomy" id="1075417"/>
    <lineage>
        <taxon>Bacteria</taxon>
        <taxon>Pseudomonadati</taxon>
        <taxon>Bacteroidota</taxon>
        <taxon>Cytophagia</taxon>
        <taxon>Cytophagales</taxon>
        <taxon>Catalimonadaceae</taxon>
        <taxon>Catalinimonas</taxon>
    </lineage>
</organism>
<accession>A0A1G9FDC6</accession>
<dbReference type="EMBL" id="FNFO01000003">
    <property type="protein sequence ID" value="SDK86203.1"/>
    <property type="molecule type" value="Genomic_DNA"/>
</dbReference>
<keyword evidence="1" id="KW-0812">Transmembrane</keyword>
<keyword evidence="1" id="KW-1133">Transmembrane helix</keyword>
<evidence type="ECO:0000313" key="3">
    <source>
        <dbReference type="Proteomes" id="UP000198510"/>
    </source>
</evidence>
<keyword evidence="1" id="KW-0472">Membrane</keyword>
<evidence type="ECO:0000256" key="1">
    <source>
        <dbReference type="SAM" id="Phobius"/>
    </source>
</evidence>
<reference evidence="2 3" key="1">
    <citation type="submission" date="2016-10" db="EMBL/GenBank/DDBJ databases">
        <authorList>
            <person name="de Groot N.N."/>
        </authorList>
    </citation>
    <scope>NUCLEOTIDE SEQUENCE [LARGE SCALE GENOMIC DNA]</scope>
    <source>
        <strain evidence="2 3">DSM 25186</strain>
    </source>
</reference>
<dbReference type="Proteomes" id="UP000198510">
    <property type="component" value="Unassembled WGS sequence"/>
</dbReference>
<gene>
    <name evidence="2" type="ORF">SAMN05421823_103741</name>
</gene>
<name>A0A1G9FDC6_9BACT</name>
<dbReference type="STRING" id="1075417.SAMN05421823_103741"/>
<feature type="transmembrane region" description="Helical" evidence="1">
    <location>
        <begin position="15"/>
        <end position="31"/>
    </location>
</feature>
<dbReference type="AlphaFoldDB" id="A0A1G9FDC6"/>
<protein>
    <submittedName>
        <fullName evidence="2">Uncharacterized protein</fullName>
    </submittedName>
</protein>
<sequence>MDNGFLMVNHTAKSANNPLVVIGLVLVFYLLRSVREGD</sequence>
<keyword evidence="3" id="KW-1185">Reference proteome</keyword>
<proteinExistence type="predicted"/>